<organism evidence="1 2">
    <name type="scientific">Beauveria asiatica</name>
    <dbReference type="NCBI Taxonomy" id="1069075"/>
    <lineage>
        <taxon>Eukaryota</taxon>
        <taxon>Fungi</taxon>
        <taxon>Dikarya</taxon>
        <taxon>Ascomycota</taxon>
        <taxon>Pezizomycotina</taxon>
        <taxon>Sordariomycetes</taxon>
        <taxon>Hypocreomycetidae</taxon>
        <taxon>Hypocreales</taxon>
        <taxon>Cordycipitaceae</taxon>
        <taxon>Beauveria</taxon>
    </lineage>
</organism>
<evidence type="ECO:0000313" key="2">
    <source>
        <dbReference type="Proteomes" id="UP001397290"/>
    </source>
</evidence>
<gene>
    <name evidence="1" type="ORF">G3M48_005357</name>
</gene>
<reference evidence="1 2" key="1">
    <citation type="submission" date="2020-02" db="EMBL/GenBank/DDBJ databases">
        <title>Comparative genomics of the hypocrealean fungal genus Beauvera.</title>
        <authorList>
            <person name="Showalter D.N."/>
            <person name="Bushley K.E."/>
            <person name="Rehner S.A."/>
        </authorList>
    </citation>
    <scope>NUCLEOTIDE SEQUENCE [LARGE SCALE GENOMIC DNA]</scope>
    <source>
        <strain evidence="1 2">ARSEF4384</strain>
    </source>
</reference>
<dbReference type="Proteomes" id="UP001397290">
    <property type="component" value="Unassembled WGS sequence"/>
</dbReference>
<proteinExistence type="predicted"/>
<dbReference type="EMBL" id="JAAHCF010000354">
    <property type="protein sequence ID" value="KAK8144782.1"/>
    <property type="molecule type" value="Genomic_DNA"/>
</dbReference>
<name>A0AAW0RRA3_9HYPO</name>
<dbReference type="SUPFAM" id="SSF52141">
    <property type="entry name" value="Uracil-DNA glycosylase-like"/>
    <property type="match status" value="1"/>
</dbReference>
<evidence type="ECO:0008006" key="3">
    <source>
        <dbReference type="Google" id="ProtNLM"/>
    </source>
</evidence>
<comment type="caution">
    <text evidence="1">The sequence shown here is derived from an EMBL/GenBank/DDBJ whole genome shotgun (WGS) entry which is preliminary data.</text>
</comment>
<accession>A0AAW0RRA3</accession>
<sequence length="357" mass="40533">MATLHQLTDRLDTLSLAPEPPATCYDNVQVVLNTARDHRRDLSAAEANITLHLAGPFTPGGLLILLWQPRDSHPWHKGIDAVIEDCDTLEFLDDATIWYYGDGLRGNVSLFDLWFCLPPKITNVLAEKSPHKLEEMEDLVMACIQAKRPTCILCMGNKAAKALERTRQSSSAPFWRDVSVVFTCHPSRPIHFEKGDVQMRQSLLDSMQRACHIADPERQGEVATVRWHSDWFKHVQQQTDTLSLARVRLIRIFVDMKYAIRLLSWASPTYTLNRASIVRILAETLSTTEVDCCLIATHQLHRPMPAIPSKIVLSDEDGMGGIMGHVCRITSQHLKSWQDMETQVRRRRIYIGFADEG</sequence>
<evidence type="ECO:0000313" key="1">
    <source>
        <dbReference type="EMBL" id="KAK8144782.1"/>
    </source>
</evidence>
<dbReference type="Gene3D" id="3.40.470.10">
    <property type="entry name" value="Uracil-DNA glycosylase-like domain"/>
    <property type="match status" value="1"/>
</dbReference>
<protein>
    <recommendedName>
        <fullName evidence="3">Uracil-DNA glycosylase-like domain-containing protein</fullName>
    </recommendedName>
</protein>
<dbReference type="InterPro" id="IPR036895">
    <property type="entry name" value="Uracil-DNA_glycosylase-like_sf"/>
</dbReference>
<keyword evidence="2" id="KW-1185">Reference proteome</keyword>
<dbReference type="AlphaFoldDB" id="A0AAW0RRA3"/>